<organism evidence="3 4">
    <name type="scientific">Thiorhodococcus fuscus</name>
    <dbReference type="NCBI Taxonomy" id="527200"/>
    <lineage>
        <taxon>Bacteria</taxon>
        <taxon>Pseudomonadati</taxon>
        <taxon>Pseudomonadota</taxon>
        <taxon>Gammaproteobacteria</taxon>
        <taxon>Chromatiales</taxon>
        <taxon>Chromatiaceae</taxon>
        <taxon>Thiorhodococcus</taxon>
    </lineage>
</organism>
<proteinExistence type="predicted"/>
<keyword evidence="3" id="KW-0969">Cilium</keyword>
<dbReference type="CDD" id="cd17470">
    <property type="entry name" value="T3SS_Flik_C"/>
    <property type="match status" value="1"/>
</dbReference>
<name>A0ABW4YAW4_9GAMM</name>
<dbReference type="Proteomes" id="UP001597337">
    <property type="component" value="Unassembled WGS sequence"/>
</dbReference>
<feature type="region of interest" description="Disordered" evidence="1">
    <location>
        <begin position="323"/>
        <end position="438"/>
    </location>
</feature>
<evidence type="ECO:0000313" key="4">
    <source>
        <dbReference type="Proteomes" id="UP001597337"/>
    </source>
</evidence>
<protein>
    <submittedName>
        <fullName evidence="3">Flagellar hook-length control protein FliK</fullName>
    </submittedName>
</protein>
<feature type="compositionally biased region" description="Polar residues" evidence="1">
    <location>
        <begin position="338"/>
        <end position="352"/>
    </location>
</feature>
<dbReference type="InterPro" id="IPR021136">
    <property type="entry name" value="Flagellar_hook_control-like_C"/>
</dbReference>
<feature type="compositionally biased region" description="Polar residues" evidence="1">
    <location>
        <begin position="259"/>
        <end position="300"/>
    </location>
</feature>
<keyword evidence="4" id="KW-1185">Reference proteome</keyword>
<dbReference type="EMBL" id="JBHUHX010000039">
    <property type="protein sequence ID" value="MFD2112968.1"/>
    <property type="molecule type" value="Genomic_DNA"/>
</dbReference>
<evidence type="ECO:0000256" key="1">
    <source>
        <dbReference type="SAM" id="MobiDB-lite"/>
    </source>
</evidence>
<feature type="domain" description="Flagellar hook-length control protein-like C-terminal" evidence="2">
    <location>
        <begin position="495"/>
        <end position="570"/>
    </location>
</feature>
<comment type="caution">
    <text evidence="3">The sequence shown here is derived from an EMBL/GenBank/DDBJ whole genome shotgun (WGS) entry which is preliminary data.</text>
</comment>
<evidence type="ECO:0000313" key="3">
    <source>
        <dbReference type="EMBL" id="MFD2112968.1"/>
    </source>
</evidence>
<feature type="region of interest" description="Disordered" evidence="1">
    <location>
        <begin position="255"/>
        <end position="300"/>
    </location>
</feature>
<dbReference type="RefSeq" id="WP_386027604.1">
    <property type="nucleotide sequence ID" value="NZ_JBHUHX010000039.1"/>
</dbReference>
<reference evidence="4" key="1">
    <citation type="journal article" date="2019" name="Int. J. Syst. Evol. Microbiol.">
        <title>The Global Catalogue of Microorganisms (GCM) 10K type strain sequencing project: providing services to taxonomists for standard genome sequencing and annotation.</title>
        <authorList>
            <consortium name="The Broad Institute Genomics Platform"/>
            <consortium name="The Broad Institute Genome Sequencing Center for Infectious Disease"/>
            <person name="Wu L."/>
            <person name="Ma J."/>
        </authorList>
    </citation>
    <scope>NUCLEOTIDE SEQUENCE [LARGE SCALE GENOMIC DNA]</scope>
    <source>
        <strain evidence="4">KACC 12597</strain>
    </source>
</reference>
<keyword evidence="3" id="KW-0966">Cell projection</keyword>
<dbReference type="InterPro" id="IPR038610">
    <property type="entry name" value="FliK-like_C_sf"/>
</dbReference>
<dbReference type="Pfam" id="PF02120">
    <property type="entry name" value="Flg_hook"/>
    <property type="match status" value="1"/>
</dbReference>
<feature type="compositionally biased region" description="Polar residues" evidence="1">
    <location>
        <begin position="8"/>
        <end position="27"/>
    </location>
</feature>
<keyword evidence="3" id="KW-0282">Flagellum</keyword>
<feature type="compositionally biased region" description="Basic and acidic residues" evidence="1">
    <location>
        <begin position="429"/>
        <end position="438"/>
    </location>
</feature>
<evidence type="ECO:0000259" key="2">
    <source>
        <dbReference type="Pfam" id="PF02120"/>
    </source>
</evidence>
<gene>
    <name evidence="3" type="ORF">ACFSJC_14050</name>
</gene>
<sequence length="592" mass="64878">MNPPIPPTITTAKGIASSTTGATQPSRTELPDTITIGARLEIQLAGQLSSGMTNVRVRLTDANDGWSKPIQARILDTAPHENRAAGSAARPSTNRLVADVVSVTPALVLKLPTNPSTRTEGIASHPNIGTPQWLDAQLRHHLPQSQPLAKTLETWLTKQAQVQIQTHTQPVTASPPSVTRLFESILEGLARPADLTDPSRLSKAIAGAGIWLEATLARTALDPEESKNIEHDLKARLLLVANRLRHANLDARSLGVQPSLDTNRAGNTPTENRDNQAVSRNQNPAGHSTLTKEAATTQAQRPFEENLFQALTRNALEIIKQAITQKPNTQGRPGYTPPQLSQSTSSNPTGTSVDPEIDQKLAPERQITLETKGTKNESLDNGSDQARPATGNRSAALGPSESAENTNKRIPSARQENLAERLPVNEADPTPKARHPFDEHLSRSLARDVDGMIKQVVTQQLQSLDRDPQEPRWVLELPLRMEDRVMAIQADIRRKKGKSREQEPGWDMKLRLDLQKLGPLNIHLHLRGGRLNASLNSENRQGAEILQRHLEQLRTQLKERELDVGSLHASYRPEATTDPVRDSGSPLLDDHA</sequence>
<accession>A0ABW4YAW4</accession>
<dbReference type="Gene3D" id="3.30.750.140">
    <property type="match status" value="1"/>
</dbReference>
<feature type="region of interest" description="Disordered" evidence="1">
    <location>
        <begin position="1"/>
        <end position="29"/>
    </location>
</feature>
<feature type="region of interest" description="Disordered" evidence="1">
    <location>
        <begin position="564"/>
        <end position="592"/>
    </location>
</feature>